<dbReference type="RefSeq" id="WP_165107170.1">
    <property type="nucleotide sequence ID" value="NZ_JAAKYA010000052.1"/>
</dbReference>
<sequence length="491" mass="53864">MRRRPPELNSAGTRRLRRIFQVLLGLCALTEVRAATIRVPQDQPTVQAAMNAAQPGDVVLLSAGHYNEAVTSVRGGAPDARIVLDGQGHATIRQFTFRHPWITVQNLHITGVTQAYSHLVYFDRGGHFGVLSNCVVDARLSPRVYGIGWNSPRTKPFGEGEAASFCLVISNEVRNVLGITMVNVMGDSNRVVGNFIHDGGAVDFFRVFGRGHYIGFNVCSNNYIYEGIGNHPDFIQTFGNNGDGSMGHVIEGNWVIGVWGGQLTQLEGNLVPEIRDWTFRNNVFVDIALQASCTIPEVKYFNNIFYRCNKTNGGHALSFGTRAYTTSYSGQSGTNYAHGCQVINNIFLDCGDSRITVGWYAFAQNLTNVVADYNYVAKAGFAPVEQDPLQRPIGNPGGWATWGKWWEPHGINGGDPDFVNLAVLDFRLRDGSPLIGRGLNLGGLFATDILGRTRSGAWDIGPYVYEEGGGSRQVRPPRIRFIGPPGEPRNL</sequence>
<evidence type="ECO:0008006" key="3">
    <source>
        <dbReference type="Google" id="ProtNLM"/>
    </source>
</evidence>
<dbReference type="EMBL" id="JAAKYA010000052">
    <property type="protein sequence ID" value="NGO39253.1"/>
    <property type="molecule type" value="Genomic_DNA"/>
</dbReference>
<accession>A0A6M1RNJ8</accession>
<dbReference type="InterPro" id="IPR012334">
    <property type="entry name" value="Pectin_lyas_fold"/>
</dbReference>
<organism evidence="1 2">
    <name type="scientific">Limisphaera ngatamarikiensis</name>
    <dbReference type="NCBI Taxonomy" id="1324935"/>
    <lineage>
        <taxon>Bacteria</taxon>
        <taxon>Pseudomonadati</taxon>
        <taxon>Verrucomicrobiota</taxon>
        <taxon>Verrucomicrobiia</taxon>
        <taxon>Limisphaerales</taxon>
        <taxon>Limisphaeraceae</taxon>
        <taxon>Limisphaera</taxon>
    </lineage>
</organism>
<keyword evidence="2" id="KW-1185">Reference proteome</keyword>
<evidence type="ECO:0000313" key="2">
    <source>
        <dbReference type="Proteomes" id="UP000477311"/>
    </source>
</evidence>
<gene>
    <name evidence="1" type="ORF">G4L39_07555</name>
</gene>
<dbReference type="Gene3D" id="2.160.20.10">
    <property type="entry name" value="Single-stranded right-handed beta-helix, Pectin lyase-like"/>
    <property type="match status" value="1"/>
</dbReference>
<reference evidence="1 2" key="1">
    <citation type="submission" date="2020-02" db="EMBL/GenBank/DDBJ databases">
        <title>Draft genome sequence of Limisphaera ngatamarikiensis NGM72.4T, a thermophilic Verrucomicrobia grouped in subdivision 3.</title>
        <authorList>
            <person name="Carere C.R."/>
            <person name="Steen J."/>
            <person name="Hugenholtz P."/>
            <person name="Stott M.B."/>
        </authorList>
    </citation>
    <scope>NUCLEOTIDE SEQUENCE [LARGE SCALE GENOMIC DNA]</scope>
    <source>
        <strain evidence="1 2">NGM72.4</strain>
    </source>
</reference>
<comment type="caution">
    <text evidence="1">The sequence shown here is derived from an EMBL/GenBank/DDBJ whole genome shotgun (WGS) entry which is preliminary data.</text>
</comment>
<dbReference type="Proteomes" id="UP000477311">
    <property type="component" value="Unassembled WGS sequence"/>
</dbReference>
<dbReference type="AlphaFoldDB" id="A0A6M1RNJ8"/>
<dbReference type="InterPro" id="IPR011050">
    <property type="entry name" value="Pectin_lyase_fold/virulence"/>
</dbReference>
<evidence type="ECO:0000313" key="1">
    <source>
        <dbReference type="EMBL" id="NGO39253.1"/>
    </source>
</evidence>
<name>A0A6M1RNJ8_9BACT</name>
<protein>
    <recommendedName>
        <fullName evidence="3">Right handed beta helix domain-containing protein</fullName>
    </recommendedName>
</protein>
<dbReference type="SUPFAM" id="SSF51126">
    <property type="entry name" value="Pectin lyase-like"/>
    <property type="match status" value="1"/>
</dbReference>
<proteinExistence type="predicted"/>